<dbReference type="Proteomes" id="UP000062973">
    <property type="component" value="Chromosome"/>
</dbReference>
<evidence type="ECO:0000256" key="1">
    <source>
        <dbReference type="SAM" id="MobiDB-lite"/>
    </source>
</evidence>
<keyword evidence="3" id="KW-1185">Reference proteome</keyword>
<sequence length="58" mass="6452">MHTVNRMTTHRIPAGAINLWPEQPESTTRTGGTENRGLVWSALWQHDETEPPAADAQS</sequence>
<protein>
    <submittedName>
        <fullName evidence="2">Uncharacterized protein</fullName>
    </submittedName>
</protein>
<evidence type="ECO:0000313" key="3">
    <source>
        <dbReference type="Proteomes" id="UP000062973"/>
    </source>
</evidence>
<dbReference type="HOGENOM" id="CLU_2969148_0_0_11"/>
<dbReference type="PATRIC" id="fig|1068978.7.peg.6038"/>
<accession>A0A076MYI7</accession>
<dbReference type="EMBL" id="CP009110">
    <property type="protein sequence ID" value="AIJ25713.1"/>
    <property type="molecule type" value="Genomic_DNA"/>
</dbReference>
<dbReference type="KEGG" id="amq:AMETH_5621"/>
<reference evidence="2 3" key="1">
    <citation type="submission" date="2014-07" db="EMBL/GenBank/DDBJ databases">
        <title>Whole Genome Sequence of the Amycolatopsis methanolica 239.</title>
        <authorList>
            <person name="Tang B."/>
        </authorList>
    </citation>
    <scope>NUCLEOTIDE SEQUENCE [LARGE SCALE GENOMIC DNA]</scope>
    <source>
        <strain evidence="2 3">239</strain>
    </source>
</reference>
<dbReference type="STRING" id="1068978.AMETH_5621"/>
<gene>
    <name evidence="2" type="ORF">AMETH_5621</name>
</gene>
<dbReference type="AlphaFoldDB" id="A0A076MYI7"/>
<evidence type="ECO:0000313" key="2">
    <source>
        <dbReference type="EMBL" id="AIJ25713.1"/>
    </source>
</evidence>
<name>A0A076MYI7_AMYME</name>
<feature type="compositionally biased region" description="Polar residues" evidence="1">
    <location>
        <begin position="24"/>
        <end position="33"/>
    </location>
</feature>
<feature type="region of interest" description="Disordered" evidence="1">
    <location>
        <begin position="1"/>
        <end position="34"/>
    </location>
</feature>
<proteinExistence type="predicted"/>
<organism evidence="2 3">
    <name type="scientific">Amycolatopsis methanolica 239</name>
    <dbReference type="NCBI Taxonomy" id="1068978"/>
    <lineage>
        <taxon>Bacteria</taxon>
        <taxon>Bacillati</taxon>
        <taxon>Actinomycetota</taxon>
        <taxon>Actinomycetes</taxon>
        <taxon>Pseudonocardiales</taxon>
        <taxon>Pseudonocardiaceae</taxon>
        <taxon>Amycolatopsis</taxon>
        <taxon>Amycolatopsis methanolica group</taxon>
    </lineage>
</organism>